<reference evidence="3 5" key="2">
    <citation type="submission" date="2017-12" db="EMBL/GenBank/DDBJ databases">
        <title>Comparative Functional Genomics of Dry Heat Resistant strains isolated from the Viking Spacecraft.</title>
        <authorList>
            <person name="Seuylemezian A."/>
            <person name="Cooper K."/>
            <person name="Vaishampayan P."/>
        </authorList>
    </citation>
    <scope>NUCLEOTIDE SEQUENCE [LARGE SCALE GENOMIC DNA]</scope>
    <source>
        <strain evidence="3 5">ATCC 29669</strain>
    </source>
</reference>
<dbReference type="AlphaFoldDB" id="A0A2N5GMC3"/>
<dbReference type="Proteomes" id="UP000235114">
    <property type="component" value="Unassembled WGS sequence"/>
</dbReference>
<evidence type="ECO:0000313" key="4">
    <source>
        <dbReference type="Proteomes" id="UP000234951"/>
    </source>
</evidence>
<dbReference type="EMBL" id="PGVD01000028">
    <property type="protein sequence ID" value="PLR96984.1"/>
    <property type="molecule type" value="Genomic_DNA"/>
</dbReference>
<evidence type="ECO:0000313" key="2">
    <source>
        <dbReference type="EMBL" id="PLR83012.1"/>
    </source>
</evidence>
<dbReference type="EMBL" id="PGVA01000024">
    <property type="protein sequence ID" value="PLR83012.1"/>
    <property type="molecule type" value="Genomic_DNA"/>
</dbReference>
<keyword evidence="1" id="KW-1133">Transmembrane helix</keyword>
<proteinExistence type="predicted"/>
<gene>
    <name evidence="2" type="ORF">CU635_11105</name>
    <name evidence="3" type="ORF">CVD25_10095</name>
</gene>
<keyword evidence="1" id="KW-0472">Membrane</keyword>
<accession>A0A2N5GMC3</accession>
<name>A0A2N5GMC3_9BACI</name>
<keyword evidence="1" id="KW-0812">Transmembrane</keyword>
<feature type="transmembrane region" description="Helical" evidence="1">
    <location>
        <begin position="34"/>
        <end position="55"/>
    </location>
</feature>
<evidence type="ECO:0000256" key="1">
    <source>
        <dbReference type="SAM" id="Phobius"/>
    </source>
</evidence>
<feature type="transmembrane region" description="Helical" evidence="1">
    <location>
        <begin position="67"/>
        <end position="86"/>
    </location>
</feature>
<reference evidence="2 4" key="1">
    <citation type="submission" date="2017-11" db="EMBL/GenBank/DDBJ databases">
        <title>Comparitive Functional Genomics of Dry Heat Resistant strains isolated from the Viking Spacecraft.</title>
        <authorList>
            <person name="Seuylemezian A."/>
            <person name="Cooper K."/>
            <person name="Vaishampayan P."/>
        </authorList>
    </citation>
    <scope>NUCLEOTIDE SEQUENCE [LARGE SCALE GENOMIC DNA]</scope>
    <source>
        <strain evidence="2 4">M4.6</strain>
    </source>
</reference>
<comment type="caution">
    <text evidence="2">The sequence shown here is derived from an EMBL/GenBank/DDBJ whole genome shotgun (WGS) entry which is preliminary data.</text>
</comment>
<organism evidence="2 4">
    <name type="scientific">Bacillus canaveralius</name>
    <dbReference type="NCBI Taxonomy" id="1403243"/>
    <lineage>
        <taxon>Bacteria</taxon>
        <taxon>Bacillati</taxon>
        <taxon>Bacillota</taxon>
        <taxon>Bacilli</taxon>
        <taxon>Bacillales</taxon>
        <taxon>Bacillaceae</taxon>
        <taxon>Bacillus</taxon>
    </lineage>
</organism>
<protein>
    <submittedName>
        <fullName evidence="2">Uncharacterized protein</fullName>
    </submittedName>
</protein>
<evidence type="ECO:0000313" key="5">
    <source>
        <dbReference type="Proteomes" id="UP000235114"/>
    </source>
</evidence>
<sequence>MKTSEKVVYLLLSGFLGLLWAIFINFIVTHTNGLSVQWFLKALIILVGTSLFILLSNQISKEKPKKLNNLGNVLFLLMALVGYILFF</sequence>
<feature type="transmembrane region" description="Helical" evidence="1">
    <location>
        <begin position="7"/>
        <end position="28"/>
    </location>
</feature>
<dbReference type="RefSeq" id="WP_101577427.1">
    <property type="nucleotide sequence ID" value="NZ_PGVA01000024.1"/>
</dbReference>
<keyword evidence="5" id="KW-1185">Reference proteome</keyword>
<evidence type="ECO:0000313" key="3">
    <source>
        <dbReference type="EMBL" id="PLR96984.1"/>
    </source>
</evidence>
<dbReference type="Proteomes" id="UP000234951">
    <property type="component" value="Unassembled WGS sequence"/>
</dbReference>